<reference evidence="2 3" key="1">
    <citation type="journal article" date="2017" name="Genome Biol.">
        <title>New reference genome sequences of hot pepper reveal the massive evolution of plant disease-resistance genes by retroduplication.</title>
        <authorList>
            <person name="Kim S."/>
            <person name="Park J."/>
            <person name="Yeom S.I."/>
            <person name="Kim Y.M."/>
            <person name="Seo E."/>
            <person name="Kim K.T."/>
            <person name="Kim M.S."/>
            <person name="Lee J.M."/>
            <person name="Cheong K."/>
            <person name="Shin H.S."/>
            <person name="Kim S.B."/>
            <person name="Han K."/>
            <person name="Lee J."/>
            <person name="Park M."/>
            <person name="Lee H.A."/>
            <person name="Lee H.Y."/>
            <person name="Lee Y."/>
            <person name="Oh S."/>
            <person name="Lee J.H."/>
            <person name="Choi E."/>
            <person name="Choi E."/>
            <person name="Lee S.E."/>
            <person name="Jeon J."/>
            <person name="Kim H."/>
            <person name="Choi G."/>
            <person name="Song H."/>
            <person name="Lee J."/>
            <person name="Lee S.C."/>
            <person name="Kwon J.K."/>
            <person name="Lee H.Y."/>
            <person name="Koo N."/>
            <person name="Hong Y."/>
            <person name="Kim R.W."/>
            <person name="Kang W.H."/>
            <person name="Huh J.H."/>
            <person name="Kang B.C."/>
            <person name="Yang T.J."/>
            <person name="Lee Y.H."/>
            <person name="Bennetzen J.L."/>
            <person name="Choi D."/>
        </authorList>
    </citation>
    <scope>NUCLEOTIDE SEQUENCE [LARGE SCALE GENOMIC DNA]</scope>
    <source>
        <strain evidence="3">cv. PBC81</strain>
    </source>
</reference>
<accession>A0A2G2VCA1</accession>
<feature type="region of interest" description="Disordered" evidence="1">
    <location>
        <begin position="131"/>
        <end position="164"/>
    </location>
</feature>
<dbReference type="PANTHER" id="PTHR21726:SF61">
    <property type="entry name" value="DNAA INITIATOR-ASSOCIATING PROTEIN"/>
    <property type="match status" value="1"/>
</dbReference>
<gene>
    <name evidence="2" type="ORF">CQW23_29794</name>
</gene>
<proteinExistence type="predicted"/>
<evidence type="ECO:0000313" key="3">
    <source>
        <dbReference type="Proteomes" id="UP000224567"/>
    </source>
</evidence>
<feature type="compositionally biased region" description="Basic and acidic residues" evidence="1">
    <location>
        <begin position="155"/>
        <end position="164"/>
    </location>
</feature>
<dbReference type="AlphaFoldDB" id="A0A2G2VCA1"/>
<name>A0A2G2VCA1_CAPBA</name>
<protein>
    <submittedName>
        <fullName evidence="2">Uncharacterized protein</fullName>
    </submittedName>
</protein>
<evidence type="ECO:0000256" key="1">
    <source>
        <dbReference type="SAM" id="MobiDB-lite"/>
    </source>
</evidence>
<feature type="region of interest" description="Disordered" evidence="1">
    <location>
        <begin position="76"/>
        <end position="99"/>
    </location>
</feature>
<organism evidence="2 3">
    <name type="scientific">Capsicum baccatum</name>
    <name type="common">Peruvian pepper</name>
    <dbReference type="NCBI Taxonomy" id="33114"/>
    <lineage>
        <taxon>Eukaryota</taxon>
        <taxon>Viridiplantae</taxon>
        <taxon>Streptophyta</taxon>
        <taxon>Embryophyta</taxon>
        <taxon>Tracheophyta</taxon>
        <taxon>Spermatophyta</taxon>
        <taxon>Magnoliopsida</taxon>
        <taxon>eudicotyledons</taxon>
        <taxon>Gunneridae</taxon>
        <taxon>Pentapetalae</taxon>
        <taxon>asterids</taxon>
        <taxon>lamiids</taxon>
        <taxon>Solanales</taxon>
        <taxon>Solanaceae</taxon>
        <taxon>Solanoideae</taxon>
        <taxon>Capsiceae</taxon>
        <taxon>Capsicum</taxon>
    </lineage>
</organism>
<dbReference type="Proteomes" id="UP000224567">
    <property type="component" value="Unassembled WGS sequence"/>
</dbReference>
<dbReference type="OrthoDB" id="1750786at2759"/>
<evidence type="ECO:0000313" key="2">
    <source>
        <dbReference type="EMBL" id="PHT30614.1"/>
    </source>
</evidence>
<comment type="caution">
    <text evidence="2">The sequence shown here is derived from an EMBL/GenBank/DDBJ whole genome shotgun (WGS) entry which is preliminary data.</text>
</comment>
<keyword evidence="3" id="KW-1185">Reference proteome</keyword>
<sequence>MPLSPVDNLHRRLFLLHHTRRQLLPQVFDWNSRFAKKLFRKKLLYPAFLKQASKKFGGDEEQPKLRLIVDENYGGFPNAKNNGMTNTRMSGNKPQKASASETWINMADKFVARPGGSDIEDMDFQMAKIKSSEQEDKVLPESVDFVDDEPLFPGPDRDLSDCET</sequence>
<dbReference type="PANTHER" id="PTHR21726">
    <property type="entry name" value="PHOSPHATIDYLINOSITOL N-ACETYLGLUCOSAMINYLTRANSFERASE SUBUNIT P DOWN SYNDROME CRITICAL REGION PROTEIN 5 -RELATED"/>
    <property type="match status" value="1"/>
</dbReference>
<feature type="compositionally biased region" description="Polar residues" evidence="1">
    <location>
        <begin position="79"/>
        <end position="99"/>
    </location>
</feature>
<dbReference type="EMBL" id="MLFT02000031">
    <property type="protein sequence ID" value="PHT30614.1"/>
    <property type="molecule type" value="Genomic_DNA"/>
</dbReference>
<reference evidence="3" key="2">
    <citation type="journal article" date="2017" name="J. Anim. Genet.">
        <title>Multiple reference genome sequences of hot pepper reveal the massive evolution of plant disease resistance genes by retroduplication.</title>
        <authorList>
            <person name="Kim S."/>
            <person name="Park J."/>
            <person name="Yeom S.-I."/>
            <person name="Kim Y.-M."/>
            <person name="Seo E."/>
            <person name="Kim K.-T."/>
            <person name="Kim M.-S."/>
            <person name="Lee J.M."/>
            <person name="Cheong K."/>
            <person name="Shin H.-S."/>
            <person name="Kim S.-B."/>
            <person name="Han K."/>
            <person name="Lee J."/>
            <person name="Park M."/>
            <person name="Lee H.-A."/>
            <person name="Lee H.-Y."/>
            <person name="Lee Y."/>
            <person name="Oh S."/>
            <person name="Lee J.H."/>
            <person name="Choi E."/>
            <person name="Choi E."/>
            <person name="Lee S.E."/>
            <person name="Jeon J."/>
            <person name="Kim H."/>
            <person name="Choi G."/>
            <person name="Song H."/>
            <person name="Lee J."/>
            <person name="Lee S.-C."/>
            <person name="Kwon J.-K."/>
            <person name="Lee H.-Y."/>
            <person name="Koo N."/>
            <person name="Hong Y."/>
            <person name="Kim R.W."/>
            <person name="Kang W.-H."/>
            <person name="Huh J.H."/>
            <person name="Kang B.-C."/>
            <person name="Yang T.-J."/>
            <person name="Lee Y.-H."/>
            <person name="Bennetzen J.L."/>
            <person name="Choi D."/>
        </authorList>
    </citation>
    <scope>NUCLEOTIDE SEQUENCE [LARGE SCALE GENOMIC DNA]</scope>
    <source>
        <strain evidence="3">cv. PBC81</strain>
    </source>
</reference>